<dbReference type="PANTHER" id="PTHR37451:SF1">
    <property type="entry name" value="MARVEL DOMAIN-CONTAINING PROTEIN"/>
    <property type="match status" value="1"/>
</dbReference>
<gene>
    <name evidence="7" type="ORF">Pc12g05500</name>
    <name evidence="7" type="ORF">PCH_Pc12g05500</name>
</gene>
<evidence type="ECO:0000256" key="1">
    <source>
        <dbReference type="ARBA" id="ARBA00004141"/>
    </source>
</evidence>
<evidence type="ECO:0000256" key="2">
    <source>
        <dbReference type="ARBA" id="ARBA00022692"/>
    </source>
</evidence>
<sequence length="241" mass="26763">MTFPWIYPIRAVQALFGVIVIGLTGYVVSTFYYRWSYSDTVNFLLFLGCWTAFVAVPYLAITPIWFPRLAHHYVIPAVEMITMIFWFAGFIAMGAMLPPPRWCHGSVCSSLQAATVFGAFEWVLFAVTSYFAIVDLMHHRRGGAKPHTNVQMGGPDGIYLKNSKIRGVGNVILMTPRYQVISANGIPIRPSPGLAKLETGGLGMEYIGAKRVATEENSFPANWPTPGGIGQRENLIKVRLE</sequence>
<organism evidence="7 8">
    <name type="scientific">Penicillium rubens (strain ATCC 28089 / DSM 1075 / NRRL 1951 / Wisconsin 54-1255)</name>
    <name type="common">Penicillium chrysogenum</name>
    <dbReference type="NCBI Taxonomy" id="500485"/>
    <lineage>
        <taxon>Eukaryota</taxon>
        <taxon>Fungi</taxon>
        <taxon>Dikarya</taxon>
        <taxon>Ascomycota</taxon>
        <taxon>Pezizomycotina</taxon>
        <taxon>Eurotiomycetes</taxon>
        <taxon>Eurotiomycetidae</taxon>
        <taxon>Eurotiales</taxon>
        <taxon>Aspergillaceae</taxon>
        <taxon>Penicillium</taxon>
        <taxon>Penicillium chrysogenum species complex</taxon>
    </lineage>
</organism>
<keyword evidence="8" id="KW-1185">Reference proteome</keyword>
<evidence type="ECO:0000256" key="5">
    <source>
        <dbReference type="SAM" id="Phobius"/>
    </source>
</evidence>
<dbReference type="InterPro" id="IPR008253">
    <property type="entry name" value="Marvel"/>
</dbReference>
<dbReference type="VEuPathDB" id="FungiDB:PCH_Pc12g05500"/>
<feature type="transmembrane region" description="Helical" evidence="5">
    <location>
        <begin position="113"/>
        <end position="133"/>
    </location>
</feature>
<dbReference type="OMA" id="YHQYAAV"/>
<feature type="transmembrane region" description="Helical" evidence="5">
    <location>
        <begin position="41"/>
        <end position="61"/>
    </location>
</feature>
<dbReference type="GO" id="GO:0016020">
    <property type="term" value="C:membrane"/>
    <property type="evidence" value="ECO:0007669"/>
    <property type="project" value="UniProtKB-SubCell"/>
</dbReference>
<dbReference type="Proteomes" id="UP000000724">
    <property type="component" value="Contig Pc00c12"/>
</dbReference>
<dbReference type="GeneID" id="8316417"/>
<feature type="transmembrane region" description="Helical" evidence="5">
    <location>
        <begin position="73"/>
        <end position="93"/>
    </location>
</feature>
<keyword evidence="2 5" id="KW-0812">Transmembrane</keyword>
<evidence type="ECO:0000313" key="7">
    <source>
        <dbReference type="EMBL" id="CAP80177.1"/>
    </source>
</evidence>
<evidence type="ECO:0000259" key="6">
    <source>
        <dbReference type="Pfam" id="PF01284"/>
    </source>
</evidence>
<comment type="subcellular location">
    <subcellularLocation>
        <location evidence="1">Membrane</location>
        <topology evidence="1">Multi-pass membrane protein</topology>
    </subcellularLocation>
</comment>
<evidence type="ECO:0000313" key="8">
    <source>
        <dbReference type="Proteomes" id="UP000000724"/>
    </source>
</evidence>
<keyword evidence="3 5" id="KW-1133">Transmembrane helix</keyword>
<name>B6GZF0_PENRW</name>
<dbReference type="PANTHER" id="PTHR37451">
    <property type="entry name" value="MARVEL DOMAIN"/>
    <property type="match status" value="1"/>
</dbReference>
<dbReference type="AlphaFoldDB" id="B6GZF0"/>
<proteinExistence type="predicted"/>
<evidence type="ECO:0000256" key="3">
    <source>
        <dbReference type="ARBA" id="ARBA00022989"/>
    </source>
</evidence>
<dbReference type="Pfam" id="PF01284">
    <property type="entry name" value="MARVEL"/>
    <property type="match status" value="1"/>
</dbReference>
<feature type="transmembrane region" description="Helical" evidence="5">
    <location>
        <begin position="12"/>
        <end position="35"/>
    </location>
</feature>
<dbReference type="BioCyc" id="PCHR:PC12G05500-MONOMER"/>
<dbReference type="EMBL" id="AM920427">
    <property type="protein sequence ID" value="CAP80177.1"/>
    <property type="molecule type" value="Genomic_DNA"/>
</dbReference>
<dbReference type="HOGENOM" id="CLU_1152098_0_0_1"/>
<evidence type="ECO:0000256" key="4">
    <source>
        <dbReference type="ARBA" id="ARBA00023136"/>
    </source>
</evidence>
<dbReference type="eggNOG" id="ENOG502S522">
    <property type="taxonomic scope" value="Eukaryota"/>
</dbReference>
<keyword evidence="4 5" id="KW-0472">Membrane</keyword>
<protein>
    <submittedName>
        <fullName evidence="7">Pc12g05500 protein</fullName>
    </submittedName>
</protein>
<dbReference type="OrthoDB" id="2117453at2759"/>
<accession>B6GZF0</accession>
<dbReference type="KEGG" id="pcs:N7525_001992"/>
<reference evidence="7 8" key="1">
    <citation type="journal article" date="2008" name="Nat. Biotechnol.">
        <title>Genome sequencing and analysis of the filamentous fungus Penicillium chrysogenum.</title>
        <authorList>
            <person name="van den Berg M.A."/>
            <person name="Albang R."/>
            <person name="Albermann K."/>
            <person name="Badger J.H."/>
            <person name="Daran J.-M."/>
            <person name="Driessen A.J.M."/>
            <person name="Garcia-Estrada C."/>
            <person name="Fedorova N.D."/>
            <person name="Harris D.M."/>
            <person name="Heijne W.H.M."/>
            <person name="Joardar V.S."/>
            <person name="Kiel J.A.K.W."/>
            <person name="Kovalchuk A."/>
            <person name="Martin J.F."/>
            <person name="Nierman W.C."/>
            <person name="Nijland J.G."/>
            <person name="Pronk J.T."/>
            <person name="Roubos J.A."/>
            <person name="van der Klei I.J."/>
            <person name="van Peij N.N.M.E."/>
            <person name="Veenhuis M."/>
            <person name="von Doehren H."/>
            <person name="Wagner C."/>
            <person name="Wortman J.R."/>
            <person name="Bovenberg R.A.L."/>
        </authorList>
    </citation>
    <scope>NUCLEOTIDE SEQUENCE [LARGE SCALE GENOMIC DNA]</scope>
    <source>
        <strain evidence="8">ATCC 28089 / DSM 1075 / NRRL 1951 / Wisconsin 54-1255</strain>
    </source>
</reference>
<feature type="domain" description="MARVEL" evidence="6">
    <location>
        <begin position="7"/>
        <end position="131"/>
    </location>
</feature>